<evidence type="ECO:0000256" key="1">
    <source>
        <dbReference type="ARBA" id="ARBA00022729"/>
    </source>
</evidence>
<feature type="compositionally biased region" description="Polar residues" evidence="2">
    <location>
        <begin position="133"/>
        <end position="153"/>
    </location>
</feature>
<dbReference type="OrthoDB" id="5589325at2759"/>
<reference evidence="5" key="1">
    <citation type="journal article" date="2020" name="Stud. Mycol.">
        <title>101 Dothideomycetes genomes: a test case for predicting lifestyles and emergence of pathogens.</title>
        <authorList>
            <person name="Haridas S."/>
            <person name="Albert R."/>
            <person name="Binder M."/>
            <person name="Bloem J."/>
            <person name="Labutti K."/>
            <person name="Salamov A."/>
            <person name="Andreopoulos B."/>
            <person name="Baker S."/>
            <person name="Barry K."/>
            <person name="Bills G."/>
            <person name="Bluhm B."/>
            <person name="Cannon C."/>
            <person name="Castanera R."/>
            <person name="Culley D."/>
            <person name="Daum C."/>
            <person name="Ezra D."/>
            <person name="Gonzalez J."/>
            <person name="Henrissat B."/>
            <person name="Kuo A."/>
            <person name="Liang C."/>
            <person name="Lipzen A."/>
            <person name="Lutzoni F."/>
            <person name="Magnuson J."/>
            <person name="Mondo S."/>
            <person name="Nolan M."/>
            <person name="Ohm R."/>
            <person name="Pangilinan J."/>
            <person name="Park H.-J."/>
            <person name="Ramirez L."/>
            <person name="Alfaro M."/>
            <person name="Sun H."/>
            <person name="Tritt A."/>
            <person name="Yoshinaga Y."/>
            <person name="Zwiers L.-H."/>
            <person name="Turgeon B."/>
            <person name="Goodwin S."/>
            <person name="Spatafora J."/>
            <person name="Crous P."/>
            <person name="Grigoriev I."/>
        </authorList>
    </citation>
    <scope>NUCLEOTIDE SEQUENCE</scope>
    <source>
        <strain evidence="5">CBS 183.55</strain>
    </source>
</reference>
<accession>A0A6A5RW18</accession>
<dbReference type="InterPro" id="IPR018466">
    <property type="entry name" value="Kre9/Knh1-like_N"/>
</dbReference>
<name>A0A6A5RW18_9PLEO</name>
<feature type="transmembrane region" description="Helical" evidence="3">
    <location>
        <begin position="160"/>
        <end position="180"/>
    </location>
</feature>
<feature type="compositionally biased region" description="Polar residues" evidence="2">
    <location>
        <begin position="202"/>
        <end position="211"/>
    </location>
</feature>
<gene>
    <name evidence="5" type="ORF">M421DRAFT_246674</name>
</gene>
<feature type="compositionally biased region" description="Basic and acidic residues" evidence="2">
    <location>
        <begin position="215"/>
        <end position="235"/>
    </location>
</feature>
<feature type="transmembrane region" description="Helical" evidence="3">
    <location>
        <begin position="12"/>
        <end position="30"/>
    </location>
</feature>
<organism evidence="5 6">
    <name type="scientific">Didymella exigua CBS 183.55</name>
    <dbReference type="NCBI Taxonomy" id="1150837"/>
    <lineage>
        <taxon>Eukaryota</taxon>
        <taxon>Fungi</taxon>
        <taxon>Dikarya</taxon>
        <taxon>Ascomycota</taxon>
        <taxon>Pezizomycotina</taxon>
        <taxon>Dothideomycetes</taxon>
        <taxon>Pleosporomycetidae</taxon>
        <taxon>Pleosporales</taxon>
        <taxon>Pleosporineae</taxon>
        <taxon>Didymellaceae</taxon>
        <taxon>Didymella</taxon>
    </lineage>
</organism>
<keyword evidence="3" id="KW-0812">Transmembrane</keyword>
<keyword evidence="6" id="KW-1185">Reference proteome</keyword>
<dbReference type="GeneID" id="54346208"/>
<evidence type="ECO:0000313" key="5">
    <source>
        <dbReference type="EMBL" id="KAF1932681.1"/>
    </source>
</evidence>
<feature type="region of interest" description="Disordered" evidence="2">
    <location>
        <begin position="187"/>
        <end position="246"/>
    </location>
</feature>
<keyword evidence="3" id="KW-0472">Membrane</keyword>
<dbReference type="Pfam" id="PF10342">
    <property type="entry name" value="Kre9_KNH"/>
    <property type="match status" value="1"/>
</dbReference>
<evidence type="ECO:0000313" key="6">
    <source>
        <dbReference type="Proteomes" id="UP000800082"/>
    </source>
</evidence>
<feature type="domain" description="Yeast cell wall synthesis Kre9/Knh1-like N-terminal" evidence="4">
    <location>
        <begin position="34"/>
        <end position="110"/>
    </location>
</feature>
<protein>
    <recommendedName>
        <fullName evidence="4">Yeast cell wall synthesis Kre9/Knh1-like N-terminal domain-containing protein</fullName>
    </recommendedName>
</protein>
<sequence>MTRGFCPSTLTLRVLFLLGVVHGLYIIGYPSSNARVGYTYTIEYTPASNTPTTFALIRGANEENVSIIATSVTGGSFTWTIPENLMEYGAYYLKAEQEGAGKSYSRAFPISGGPPNTMSFSGFMSATAPAIQPTGSSALPTESATAHSTNNSGLSTGAKAGIAVGAVGAASVLAVFAFLLGRCAGKNPKSGPSPEHMDENSSPRSQQQPIYSSHAEAELEQEKRYVEMDTHRVPREVQGNGASAVT</sequence>
<proteinExistence type="predicted"/>
<dbReference type="Proteomes" id="UP000800082">
    <property type="component" value="Unassembled WGS sequence"/>
</dbReference>
<evidence type="ECO:0000256" key="2">
    <source>
        <dbReference type="SAM" id="MobiDB-lite"/>
    </source>
</evidence>
<feature type="region of interest" description="Disordered" evidence="2">
    <location>
        <begin position="131"/>
        <end position="153"/>
    </location>
</feature>
<evidence type="ECO:0000256" key="3">
    <source>
        <dbReference type="SAM" id="Phobius"/>
    </source>
</evidence>
<dbReference type="RefSeq" id="XP_033452929.1">
    <property type="nucleotide sequence ID" value="XM_033588561.1"/>
</dbReference>
<dbReference type="EMBL" id="ML978958">
    <property type="protein sequence ID" value="KAF1932681.1"/>
    <property type="molecule type" value="Genomic_DNA"/>
</dbReference>
<dbReference type="AlphaFoldDB" id="A0A6A5RW18"/>
<evidence type="ECO:0000259" key="4">
    <source>
        <dbReference type="Pfam" id="PF10342"/>
    </source>
</evidence>
<keyword evidence="1" id="KW-0732">Signal</keyword>
<keyword evidence="3" id="KW-1133">Transmembrane helix</keyword>